<reference evidence="1" key="1">
    <citation type="submission" date="2011-07" db="EMBL/GenBank/DDBJ databases">
        <title>The Genome Sequence of Exophiala (Wangiella) dermatitidis NIH/UT8656.</title>
        <authorList>
            <consortium name="The Broad Institute Genome Sequencing Platform"/>
            <person name="Cuomo C."/>
            <person name="Wang Z."/>
            <person name="Hunicke-Smith S."/>
            <person name="Szanislo P.J."/>
            <person name="Earl A."/>
            <person name="Young S.K."/>
            <person name="Zeng Q."/>
            <person name="Gargeya S."/>
            <person name="Fitzgerald M."/>
            <person name="Haas B."/>
            <person name="Abouelleil A."/>
            <person name="Alvarado L."/>
            <person name="Arachchi H.M."/>
            <person name="Berlin A."/>
            <person name="Brown A."/>
            <person name="Chapman S.B."/>
            <person name="Chen Z."/>
            <person name="Dunbar C."/>
            <person name="Freedman E."/>
            <person name="Gearin G."/>
            <person name="Gellesch M."/>
            <person name="Goldberg J."/>
            <person name="Griggs A."/>
            <person name="Gujja S."/>
            <person name="Heiman D."/>
            <person name="Howarth C."/>
            <person name="Larson L."/>
            <person name="Lui A."/>
            <person name="MacDonald P.J.P."/>
            <person name="Montmayeur A."/>
            <person name="Murphy C."/>
            <person name="Neiman D."/>
            <person name="Pearson M."/>
            <person name="Priest M."/>
            <person name="Roberts A."/>
            <person name="Saif S."/>
            <person name="Shea T."/>
            <person name="Shenoy N."/>
            <person name="Sisk P."/>
            <person name="Stolte C."/>
            <person name="Sykes S."/>
            <person name="Wortman J."/>
            <person name="Nusbaum C."/>
            <person name="Birren B."/>
        </authorList>
    </citation>
    <scope>NUCLEOTIDE SEQUENCE</scope>
    <source>
        <strain evidence="1">NIH/UT8656</strain>
    </source>
</reference>
<evidence type="ECO:0000313" key="2">
    <source>
        <dbReference type="Proteomes" id="UP000007304"/>
    </source>
</evidence>
<proteinExistence type="predicted"/>
<dbReference type="GeneID" id="20312587"/>
<gene>
    <name evidence="1" type="ORF">HMPREF1120_07948</name>
</gene>
<keyword evidence="2" id="KW-1185">Reference proteome</keyword>
<dbReference type="EMBL" id="JH226136">
    <property type="protein sequence ID" value="EHY59972.1"/>
    <property type="molecule type" value="Genomic_DNA"/>
</dbReference>
<organism evidence="1 2">
    <name type="scientific">Exophiala dermatitidis (strain ATCC 34100 / CBS 525.76 / NIH/UT8656)</name>
    <name type="common">Black yeast</name>
    <name type="synonym">Wangiella dermatitidis</name>
    <dbReference type="NCBI Taxonomy" id="858893"/>
    <lineage>
        <taxon>Eukaryota</taxon>
        <taxon>Fungi</taxon>
        <taxon>Dikarya</taxon>
        <taxon>Ascomycota</taxon>
        <taxon>Pezizomycotina</taxon>
        <taxon>Eurotiomycetes</taxon>
        <taxon>Chaetothyriomycetidae</taxon>
        <taxon>Chaetothyriales</taxon>
        <taxon>Herpotrichiellaceae</taxon>
        <taxon>Exophiala</taxon>
    </lineage>
</organism>
<accession>H6C9X0</accession>
<dbReference type="AlphaFoldDB" id="H6C9X0"/>
<protein>
    <submittedName>
        <fullName evidence="1">Uncharacterized protein</fullName>
    </submittedName>
</protein>
<dbReference type="HOGENOM" id="CLU_1331957_0_0_1"/>
<evidence type="ECO:0000313" key="1">
    <source>
        <dbReference type="EMBL" id="EHY59972.1"/>
    </source>
</evidence>
<dbReference type="VEuPathDB" id="FungiDB:HMPREF1120_07948"/>
<dbReference type="InParanoid" id="H6C9X0"/>
<name>H6C9X0_EXODN</name>
<dbReference type="Proteomes" id="UP000007304">
    <property type="component" value="Unassembled WGS sequence"/>
</dbReference>
<sequence>MHHACMNHGTQRRGHKLCFPICFCSNACMDGISSLNLGLVRFGLSFHHVQRPKPMGERRLAFRQPSKLQHSKVQISSRSSINPNPFMEISGGSGMFHKHASLLSFSFFFHSLGGPVCCPCRLANEITTFCRIGPWTMVEHLVRLLESRSFRPCIAVGQSTKAPCELIARCHTSCVLTSASCFSCPSYNISNNRSEMKASKAHFITT</sequence>
<dbReference type="RefSeq" id="XP_009160433.1">
    <property type="nucleotide sequence ID" value="XM_009162185.1"/>
</dbReference>